<feature type="transmembrane region" description="Helical" evidence="7">
    <location>
        <begin position="100"/>
        <end position="121"/>
    </location>
</feature>
<keyword evidence="7" id="KW-1133">Transmembrane helix</keyword>
<evidence type="ECO:0000313" key="9">
    <source>
        <dbReference type="EMBL" id="RFF31248.1"/>
    </source>
</evidence>
<evidence type="ECO:0000256" key="4">
    <source>
        <dbReference type="ARBA" id="ARBA00022833"/>
    </source>
</evidence>
<evidence type="ECO:0000256" key="5">
    <source>
        <dbReference type="ARBA" id="ARBA00023049"/>
    </source>
</evidence>
<organism evidence="9 10">
    <name type="scientific">Wenzhouxiangella sediminis</name>
    <dbReference type="NCBI Taxonomy" id="1792836"/>
    <lineage>
        <taxon>Bacteria</taxon>
        <taxon>Pseudomonadati</taxon>
        <taxon>Pseudomonadota</taxon>
        <taxon>Gammaproteobacteria</taxon>
        <taxon>Chromatiales</taxon>
        <taxon>Wenzhouxiangellaceae</taxon>
        <taxon>Wenzhouxiangella</taxon>
    </lineage>
</organism>
<comment type="caution">
    <text evidence="9">The sequence shown here is derived from an EMBL/GenBank/DDBJ whole genome shotgun (WGS) entry which is preliminary data.</text>
</comment>
<keyword evidence="2" id="KW-0479">Metal-binding</keyword>
<gene>
    <name evidence="9" type="ORF">DZC52_05380</name>
</gene>
<dbReference type="RefSeq" id="WP_116650096.1">
    <property type="nucleotide sequence ID" value="NZ_QUZK01000022.1"/>
</dbReference>
<evidence type="ECO:0000256" key="6">
    <source>
        <dbReference type="RuleBase" id="RU003983"/>
    </source>
</evidence>
<proteinExistence type="inferred from homology"/>
<keyword evidence="7" id="KW-0472">Membrane</keyword>
<dbReference type="InterPro" id="IPR001915">
    <property type="entry name" value="Peptidase_M48"/>
</dbReference>
<dbReference type="GO" id="GO:0006508">
    <property type="term" value="P:proteolysis"/>
    <property type="evidence" value="ECO:0007669"/>
    <property type="project" value="UniProtKB-KW"/>
</dbReference>
<keyword evidence="5 6" id="KW-0482">Metalloprotease</keyword>
<dbReference type="AlphaFoldDB" id="A0A3E1KAN1"/>
<dbReference type="EMBL" id="QUZK01000022">
    <property type="protein sequence ID" value="RFF31248.1"/>
    <property type="molecule type" value="Genomic_DNA"/>
</dbReference>
<dbReference type="PANTHER" id="PTHR34978:SF3">
    <property type="entry name" value="SLR0241 PROTEIN"/>
    <property type="match status" value="1"/>
</dbReference>
<accession>A0A3E1KAN1</accession>
<comment type="similarity">
    <text evidence="6">Belongs to the peptidase M48 family.</text>
</comment>
<sequence>MIGLLAMFVALCALAWALAAGAAQWLSRYSFEALPPKRRLHRFTLLALLPWLLPASWAAALAGVALSKRVGWIDDHCRIHGDGHPHLCFEHFPAIQIEPLAGAALLMVLAAVTTVVVRHAWAALARRGRLAALLRLVPSNGLVRKIDDERPLAMVARPLRPVVLVSRGLFDCLDARERRIVIAHEAAHLRGRDLIKSSLFECLLTFHLPASAARLRAHWRQAIEERADDRVARRFGGADTAQALLKVVRRQQFPATVGLAAGGADIARRVERLLAAGEPSAVSRDWSTVALGLAVLVPAAWLAGAHHAIETVLGVILGS</sequence>
<keyword evidence="1 6" id="KW-0645">Protease</keyword>
<name>A0A3E1KAN1_9GAMM</name>
<feature type="domain" description="Peptidase M48" evidence="8">
    <location>
        <begin position="163"/>
        <end position="251"/>
    </location>
</feature>
<evidence type="ECO:0000256" key="3">
    <source>
        <dbReference type="ARBA" id="ARBA00022801"/>
    </source>
</evidence>
<keyword evidence="10" id="KW-1185">Reference proteome</keyword>
<dbReference type="CDD" id="cd07326">
    <property type="entry name" value="M56_BlaR1_MecR1_like"/>
    <property type="match status" value="1"/>
</dbReference>
<dbReference type="PANTHER" id="PTHR34978">
    <property type="entry name" value="POSSIBLE SENSOR-TRANSDUCER PROTEIN BLAR"/>
    <property type="match status" value="1"/>
</dbReference>
<protein>
    <submittedName>
        <fullName evidence="9">M56 family peptidase</fullName>
    </submittedName>
</protein>
<dbReference type="Pfam" id="PF01435">
    <property type="entry name" value="Peptidase_M48"/>
    <property type="match status" value="1"/>
</dbReference>
<reference evidence="9 10" key="1">
    <citation type="submission" date="2018-08" db="EMBL/GenBank/DDBJ databases">
        <title>Wenzhouxiangella salilacus sp. nov., a novel bacterium isolated from a saline lake in Xinjiang Province, China.</title>
        <authorList>
            <person name="Han S."/>
        </authorList>
    </citation>
    <scope>NUCLEOTIDE SEQUENCE [LARGE SCALE GENOMIC DNA]</scope>
    <source>
        <strain evidence="9 10">XDB06</strain>
    </source>
</reference>
<evidence type="ECO:0000259" key="8">
    <source>
        <dbReference type="Pfam" id="PF01435"/>
    </source>
</evidence>
<evidence type="ECO:0000256" key="1">
    <source>
        <dbReference type="ARBA" id="ARBA00022670"/>
    </source>
</evidence>
<feature type="transmembrane region" description="Helical" evidence="7">
    <location>
        <begin position="43"/>
        <end position="66"/>
    </location>
</feature>
<dbReference type="InterPro" id="IPR052173">
    <property type="entry name" value="Beta-lactam_resp_regulator"/>
</dbReference>
<dbReference type="GO" id="GO:0004222">
    <property type="term" value="F:metalloendopeptidase activity"/>
    <property type="evidence" value="ECO:0007669"/>
    <property type="project" value="InterPro"/>
</dbReference>
<keyword evidence="4 6" id="KW-0862">Zinc</keyword>
<evidence type="ECO:0000256" key="7">
    <source>
        <dbReference type="SAM" id="Phobius"/>
    </source>
</evidence>
<keyword evidence="7" id="KW-0812">Transmembrane</keyword>
<evidence type="ECO:0000313" key="10">
    <source>
        <dbReference type="Proteomes" id="UP000260351"/>
    </source>
</evidence>
<evidence type="ECO:0000256" key="2">
    <source>
        <dbReference type="ARBA" id="ARBA00022723"/>
    </source>
</evidence>
<comment type="cofactor">
    <cofactor evidence="6">
        <name>Zn(2+)</name>
        <dbReference type="ChEBI" id="CHEBI:29105"/>
    </cofactor>
    <text evidence="6">Binds 1 zinc ion per subunit.</text>
</comment>
<dbReference type="GO" id="GO:0046872">
    <property type="term" value="F:metal ion binding"/>
    <property type="evidence" value="ECO:0007669"/>
    <property type="project" value="UniProtKB-KW"/>
</dbReference>
<keyword evidence="3 6" id="KW-0378">Hydrolase</keyword>
<dbReference type="Proteomes" id="UP000260351">
    <property type="component" value="Unassembled WGS sequence"/>
</dbReference>
<dbReference type="OrthoDB" id="7057814at2"/>
<dbReference type="Gene3D" id="3.30.2010.10">
    <property type="entry name" value="Metalloproteases ('zincins'), catalytic domain"/>
    <property type="match status" value="1"/>
</dbReference>